<evidence type="ECO:0000313" key="1">
    <source>
        <dbReference type="EMBL" id="CZR68262.1"/>
    </source>
</evidence>
<dbReference type="Gene3D" id="2.60.120.330">
    <property type="entry name" value="B-lactam Antibiotic, Isopenicillin N Synthase, Chain"/>
    <property type="match status" value="1"/>
</dbReference>
<sequence>MGSTQQPVSVSLRHVPLSTLEDAFGPSSLGIIIVKDLHSSFRTLRRRLLTLASHLAQLPEEQLDLLVNPQAHYNVGWSHGVEALRPGVYDTSKGSFYATVLSSEFASRPDQPELEYPNIWPSEDLLPDFRETFEELCAMIIDIGILVARACDVFAAHNVPDYLAWSLERIVKESTMSRARLLHYFPQMDDSGPEDAEGDDSWCAAHVDDGGLTGLTSALFLDESAPLPSYSNKADESLQLSSSTLISDAKPDPQAGLYIRSRAGEVIKVSIPSDCLAFQTGSALELMTKGKLKAVEHFVRAPSGGEGGKRVARNTLAVFMQPSGEEVVDFETGKTFGEHIRDADERHA</sequence>
<keyword evidence="2" id="KW-1185">Reference proteome</keyword>
<dbReference type="Proteomes" id="UP000184330">
    <property type="component" value="Unassembled WGS sequence"/>
</dbReference>
<proteinExistence type="predicted"/>
<dbReference type="SUPFAM" id="SSF51197">
    <property type="entry name" value="Clavaminate synthase-like"/>
    <property type="match status" value="1"/>
</dbReference>
<dbReference type="OrthoDB" id="438224at2759"/>
<dbReference type="PANTHER" id="PTHR48420">
    <property type="entry name" value="NON-HAEM DIOXYGENASE N-TERMINAL DOMAIN-CONTAINING PROTEIN"/>
    <property type="match status" value="1"/>
</dbReference>
<name>A0A1L7XT96_9HELO</name>
<dbReference type="EMBL" id="FJOG01000053">
    <property type="protein sequence ID" value="CZR68262.1"/>
    <property type="molecule type" value="Genomic_DNA"/>
</dbReference>
<dbReference type="STRING" id="576137.A0A1L7XT96"/>
<protein>
    <recommendedName>
        <fullName evidence="3">Clavaminate synthase-like protein</fullName>
    </recommendedName>
</protein>
<accession>A0A1L7XT96</accession>
<organism evidence="1 2">
    <name type="scientific">Phialocephala subalpina</name>
    <dbReference type="NCBI Taxonomy" id="576137"/>
    <lineage>
        <taxon>Eukaryota</taxon>
        <taxon>Fungi</taxon>
        <taxon>Dikarya</taxon>
        <taxon>Ascomycota</taxon>
        <taxon>Pezizomycotina</taxon>
        <taxon>Leotiomycetes</taxon>
        <taxon>Helotiales</taxon>
        <taxon>Mollisiaceae</taxon>
        <taxon>Phialocephala</taxon>
        <taxon>Phialocephala fortinii species complex</taxon>
    </lineage>
</organism>
<evidence type="ECO:0000313" key="2">
    <source>
        <dbReference type="Proteomes" id="UP000184330"/>
    </source>
</evidence>
<dbReference type="PANTHER" id="PTHR48420:SF1">
    <property type="entry name" value="NON-HAEM DIOXYGENASE N-TERMINAL DOMAIN-CONTAINING PROTEIN"/>
    <property type="match status" value="1"/>
</dbReference>
<dbReference type="AlphaFoldDB" id="A0A1L7XT96"/>
<dbReference type="InterPro" id="IPR027443">
    <property type="entry name" value="IPNS-like_sf"/>
</dbReference>
<gene>
    <name evidence="1" type="ORF">PAC_18161</name>
</gene>
<evidence type="ECO:0008006" key="3">
    <source>
        <dbReference type="Google" id="ProtNLM"/>
    </source>
</evidence>
<reference evidence="1 2" key="1">
    <citation type="submission" date="2016-03" db="EMBL/GenBank/DDBJ databases">
        <authorList>
            <person name="Ploux O."/>
        </authorList>
    </citation>
    <scope>NUCLEOTIDE SEQUENCE [LARGE SCALE GENOMIC DNA]</scope>
    <source>
        <strain evidence="1 2">UAMH 11012</strain>
    </source>
</reference>